<dbReference type="EMBL" id="ACJW02000005">
    <property type="protein sequence ID" value="EEP67147.1"/>
    <property type="molecule type" value="Genomic_DNA"/>
</dbReference>
<protein>
    <submittedName>
        <fullName evidence="1">Uncharacterized protein</fullName>
    </submittedName>
</protein>
<evidence type="ECO:0000313" key="1">
    <source>
        <dbReference type="EMBL" id="EEP67147.1"/>
    </source>
</evidence>
<reference evidence="1" key="1">
    <citation type="submission" date="2009-04" db="EMBL/GenBank/DDBJ databases">
        <authorList>
            <person name="Weinstock G."/>
            <person name="Sodergren E."/>
            <person name="Clifton S."/>
            <person name="Fulton L."/>
            <person name="Fulton B."/>
            <person name="Courtney L."/>
            <person name="Fronick C."/>
            <person name="Harrison M."/>
            <person name="Strong C."/>
            <person name="Farmer C."/>
            <person name="Delahaunty K."/>
            <person name="Markovic C."/>
            <person name="Hall O."/>
            <person name="Minx P."/>
            <person name="Tomlinson C."/>
            <person name="Mitreva M."/>
            <person name="Nelson J."/>
            <person name="Hou S."/>
            <person name="Wollam A."/>
            <person name="Pepin K.H."/>
            <person name="Johnson M."/>
            <person name="Bhonagiri V."/>
            <person name="Nash W.E."/>
            <person name="Warren W."/>
            <person name="Chinwalla A."/>
            <person name="Mardis E.R."/>
            <person name="Wilson R.K."/>
        </authorList>
    </citation>
    <scope>NUCLEOTIDE SEQUENCE [LARGE SCALE GENOMIC DNA]</scope>
    <source>
        <strain evidence="1">ATCC 51147</strain>
    </source>
</reference>
<evidence type="ECO:0000313" key="2">
    <source>
        <dbReference type="Proteomes" id="UP000003009"/>
    </source>
</evidence>
<accession>C4GLZ6</accession>
<keyword evidence="2" id="KW-1185">Reference proteome</keyword>
<gene>
    <name evidence="1" type="ORF">GCWU000324_02720</name>
</gene>
<name>C4GLZ6_9NEIS</name>
<proteinExistence type="predicted"/>
<sequence length="50" mass="5743">MSASRRRSIGCKFCKGFSLKRLELNGLRQPENGYTVFRLPQISLLKSRQA</sequence>
<organism evidence="1 2">
    <name type="scientific">Kingella oralis ATCC 51147</name>
    <dbReference type="NCBI Taxonomy" id="629741"/>
    <lineage>
        <taxon>Bacteria</taxon>
        <taxon>Pseudomonadati</taxon>
        <taxon>Pseudomonadota</taxon>
        <taxon>Betaproteobacteria</taxon>
        <taxon>Neisseriales</taxon>
        <taxon>Neisseriaceae</taxon>
        <taxon>Kingella</taxon>
    </lineage>
</organism>
<dbReference type="HOGENOM" id="CLU_3118789_0_0_4"/>
<comment type="caution">
    <text evidence="1">The sequence shown here is derived from an EMBL/GenBank/DDBJ whole genome shotgun (WGS) entry which is preliminary data.</text>
</comment>
<dbReference type="AlphaFoldDB" id="C4GLZ6"/>
<dbReference type="Proteomes" id="UP000003009">
    <property type="component" value="Unassembled WGS sequence"/>
</dbReference>